<protein>
    <submittedName>
        <fullName evidence="2">PEP-CTERM sorting domain-containing protein</fullName>
    </submittedName>
</protein>
<keyword evidence="3" id="KW-1185">Reference proteome</keyword>
<proteinExistence type="predicted"/>
<dbReference type="AlphaFoldDB" id="A0A4Y9SM35"/>
<name>A0A4Y9SM35_9BURK</name>
<dbReference type="Proteomes" id="UP000298438">
    <property type="component" value="Unassembled WGS sequence"/>
</dbReference>
<comment type="caution">
    <text evidence="2">The sequence shown here is derived from an EMBL/GenBank/DDBJ whole genome shotgun (WGS) entry which is preliminary data.</text>
</comment>
<dbReference type="EMBL" id="SPVF01000076">
    <property type="protein sequence ID" value="TFW25504.1"/>
    <property type="molecule type" value="Genomic_DNA"/>
</dbReference>
<feature type="transmembrane region" description="Helical" evidence="1">
    <location>
        <begin position="36"/>
        <end position="56"/>
    </location>
</feature>
<evidence type="ECO:0000313" key="2">
    <source>
        <dbReference type="EMBL" id="TFW25504.1"/>
    </source>
</evidence>
<accession>A0A4Y9SM35</accession>
<keyword evidence="1" id="KW-1133">Transmembrane helix</keyword>
<reference evidence="2 3" key="1">
    <citation type="submission" date="2019-03" db="EMBL/GenBank/DDBJ databases">
        <title>Draft Genome Sequence of Massilia arenosa sp. nov., a Novel Massilia Species Isolated from a Sandy-loam Maize Soil.</title>
        <authorList>
            <person name="Raths R."/>
            <person name="Peta V."/>
            <person name="Bucking H."/>
        </authorList>
    </citation>
    <scope>NUCLEOTIDE SEQUENCE [LARGE SCALE GENOMIC DNA]</scope>
    <source>
        <strain evidence="2 3">MC02</strain>
    </source>
</reference>
<evidence type="ECO:0000313" key="3">
    <source>
        <dbReference type="Proteomes" id="UP000298438"/>
    </source>
</evidence>
<organism evidence="2 3">
    <name type="scientific">Zemynaea arenosa</name>
    <dbReference type="NCBI Taxonomy" id="2561931"/>
    <lineage>
        <taxon>Bacteria</taxon>
        <taxon>Pseudomonadati</taxon>
        <taxon>Pseudomonadota</taxon>
        <taxon>Betaproteobacteria</taxon>
        <taxon>Burkholderiales</taxon>
        <taxon>Oxalobacteraceae</taxon>
        <taxon>Telluria group</taxon>
        <taxon>Zemynaea</taxon>
    </lineage>
</organism>
<sequence>MDKESVTHRIFLLQGNYRVKLAFRNNNYSRKIKMKIASMTIVVGLLAMVPAFAQHLEAEGAALHVPLMDRLAQMSAAIPEPISVALLAAGIAACGTVLRRRTR</sequence>
<keyword evidence="1" id="KW-0812">Transmembrane</keyword>
<feature type="transmembrane region" description="Helical" evidence="1">
    <location>
        <begin position="76"/>
        <end position="98"/>
    </location>
</feature>
<dbReference type="InterPro" id="IPR013424">
    <property type="entry name" value="Ice-binding_C"/>
</dbReference>
<evidence type="ECO:0000256" key="1">
    <source>
        <dbReference type="SAM" id="Phobius"/>
    </source>
</evidence>
<dbReference type="NCBIfam" id="TIGR02595">
    <property type="entry name" value="PEP_CTERM"/>
    <property type="match status" value="1"/>
</dbReference>
<keyword evidence="1" id="KW-0472">Membrane</keyword>
<dbReference type="RefSeq" id="WP_135206185.1">
    <property type="nucleotide sequence ID" value="NZ_SPVF01000076.1"/>
</dbReference>
<gene>
    <name evidence="2" type="ORF">E4L96_05355</name>
</gene>